<evidence type="ECO:0000313" key="5">
    <source>
        <dbReference type="Proteomes" id="UP000237040"/>
    </source>
</evidence>
<reference evidence="4 5" key="1">
    <citation type="submission" date="2018-01" db="EMBL/GenBank/DDBJ databases">
        <title>Metagenomic assembled genomes from two thermal pools in the Uzon Caldera, Kamchatka, Russia.</title>
        <authorList>
            <person name="Wilkins L."/>
            <person name="Ettinger C."/>
        </authorList>
    </citation>
    <scope>NUCLEOTIDE SEQUENCE [LARGE SCALE GENOMIC DNA]</scope>
    <source>
        <strain evidence="3">ARK-10</strain>
        <strain evidence="2">ZAV-07</strain>
    </source>
</reference>
<organism evidence="2 5">
    <name type="scientific">Caldisericum exile</name>
    <dbReference type="NCBI Taxonomy" id="693075"/>
    <lineage>
        <taxon>Bacteria</taxon>
        <taxon>Pseudomonadati</taxon>
        <taxon>Caldisericota/Cryosericota group</taxon>
        <taxon>Caldisericota</taxon>
        <taxon>Caldisericia</taxon>
        <taxon>Caldisericales</taxon>
        <taxon>Caldisericaceae</taxon>
        <taxon>Caldisericum</taxon>
    </lineage>
</organism>
<dbReference type="Proteomes" id="UP000237040">
    <property type="component" value="Unassembled WGS sequence"/>
</dbReference>
<protein>
    <recommendedName>
        <fullName evidence="1">PSP1 C-terminal domain-containing protein</fullName>
    </recommendedName>
</protein>
<dbReference type="GO" id="GO:0005737">
    <property type="term" value="C:cytoplasm"/>
    <property type="evidence" value="ECO:0007669"/>
    <property type="project" value="TreeGrafter"/>
</dbReference>
<dbReference type="PANTHER" id="PTHR43830">
    <property type="entry name" value="PROTEIN PSP1"/>
    <property type="match status" value="1"/>
</dbReference>
<dbReference type="PANTHER" id="PTHR43830:SF3">
    <property type="entry name" value="PROTEIN PSP1"/>
    <property type="match status" value="1"/>
</dbReference>
<evidence type="ECO:0000313" key="3">
    <source>
        <dbReference type="EMBL" id="PMP82885.1"/>
    </source>
</evidence>
<dbReference type="AlphaFoldDB" id="A0A2J6WDY2"/>
<accession>A0A2J6WDY2</accession>
<dbReference type="PROSITE" id="PS51411">
    <property type="entry name" value="PSP1_C"/>
    <property type="match status" value="1"/>
</dbReference>
<evidence type="ECO:0000259" key="1">
    <source>
        <dbReference type="PROSITE" id="PS51411"/>
    </source>
</evidence>
<dbReference type="InterPro" id="IPR047767">
    <property type="entry name" value="PSP1-like"/>
</dbReference>
<dbReference type="EMBL" id="PNIL01000060">
    <property type="protein sequence ID" value="PMP66991.1"/>
    <property type="molecule type" value="Genomic_DNA"/>
</dbReference>
<dbReference type="Proteomes" id="UP000236910">
    <property type="component" value="Unassembled WGS sequence"/>
</dbReference>
<evidence type="ECO:0000313" key="4">
    <source>
        <dbReference type="Proteomes" id="UP000236910"/>
    </source>
</evidence>
<sequence length="248" mass="28821">MKGLKNMEITENKVILAGVMIRKDMHTYFIPREDLTFKIGDLVVVKKNEMVTLGKITRPYVKMDAKLYDKLKERFGIMRILRRANEDDLKYFENLAKKENNAFKICKQKIKEHGLPMHLIETVWDESEKEYVFYFTADSRVDFRALVKDLVSTFNTKIKLWQVGARDAMKFFGGVGPCGYPICCTNFLKDIESIELTYAKMQNLPMNVSKITGACGRLVCCLRYELKEGEPIKLEQIKLEDINFDGKE</sequence>
<name>A0A2J6WDY2_9BACT</name>
<proteinExistence type="predicted"/>
<dbReference type="InterPro" id="IPR007557">
    <property type="entry name" value="PSP1_C"/>
</dbReference>
<comment type="caution">
    <text evidence="2">The sequence shown here is derived from an EMBL/GenBank/DDBJ whole genome shotgun (WGS) entry which is preliminary data.</text>
</comment>
<evidence type="ECO:0000313" key="2">
    <source>
        <dbReference type="EMBL" id="PMP66991.1"/>
    </source>
</evidence>
<dbReference type="EMBL" id="PNIX01000162">
    <property type="protein sequence ID" value="PMP82885.1"/>
    <property type="molecule type" value="Genomic_DNA"/>
</dbReference>
<dbReference type="Pfam" id="PF04468">
    <property type="entry name" value="PSP1"/>
    <property type="match status" value="1"/>
</dbReference>
<feature type="domain" description="PSP1 C-terminal" evidence="1">
    <location>
        <begin position="78"/>
        <end position="163"/>
    </location>
</feature>
<dbReference type="NCBIfam" id="NF041131">
    <property type="entry name" value="RicT_YaaT_fam"/>
    <property type="match status" value="1"/>
</dbReference>
<gene>
    <name evidence="3" type="ORF">C0175_02810</name>
    <name evidence="2" type="ORF">C0189_04095</name>
</gene>